<accession>A0A537JHM6</accession>
<dbReference type="Pfam" id="PF13189">
    <property type="entry name" value="Cytidylate_kin2"/>
    <property type="match status" value="1"/>
</dbReference>
<evidence type="ECO:0000313" key="7">
    <source>
        <dbReference type="EMBL" id="TMI83051.1"/>
    </source>
</evidence>
<evidence type="ECO:0000256" key="3">
    <source>
        <dbReference type="ARBA" id="ARBA00022741"/>
    </source>
</evidence>
<dbReference type="InterPro" id="IPR011892">
    <property type="entry name" value="Cyt_kin_arch"/>
</dbReference>
<dbReference type="SUPFAM" id="SSF52540">
    <property type="entry name" value="P-loop containing nucleoside triphosphate hydrolases"/>
    <property type="match status" value="1"/>
</dbReference>
<proteinExistence type="inferred from homology"/>
<name>A0A537JHM6_9BACT</name>
<sequence length="177" mass="19784">MIVSVSGEIGAGKSTVARALARALGLRYLSSGEMFRDDARRRGLTLAELGRLAEQDPSIDQALDKMQVEAVRSGGILVDSRLSGWLIDADLRIWLRAPLAVRAARVAAREALPEDQALRELEEREASERRRYREIYNIDITDLSRYHVIVDTGIWSAAEIVDALLLLSRRFQLSARP</sequence>
<comment type="similarity">
    <text evidence="6">Belongs to the cytidylate kinase family. Type 2 subfamily.</text>
</comment>
<dbReference type="GO" id="GO:0036431">
    <property type="term" value="F:dCMP kinase activity"/>
    <property type="evidence" value="ECO:0007669"/>
    <property type="project" value="RHEA"/>
</dbReference>
<comment type="subcellular location">
    <subcellularLocation>
        <location evidence="6">Cytoplasm</location>
    </subcellularLocation>
</comment>
<keyword evidence="2 6" id="KW-0808">Transferase</keyword>
<comment type="caution">
    <text evidence="7">The sequence shown here is derived from an EMBL/GenBank/DDBJ whole genome shotgun (WGS) entry which is preliminary data.</text>
</comment>
<dbReference type="GO" id="GO:0005737">
    <property type="term" value="C:cytoplasm"/>
    <property type="evidence" value="ECO:0007669"/>
    <property type="project" value="UniProtKB-SubCell"/>
</dbReference>
<dbReference type="Proteomes" id="UP000318093">
    <property type="component" value="Unassembled WGS sequence"/>
</dbReference>
<keyword evidence="4 6" id="KW-0418">Kinase</keyword>
<dbReference type="InterPro" id="IPR027417">
    <property type="entry name" value="P-loop_NTPase"/>
</dbReference>
<dbReference type="EMBL" id="VBAN01000130">
    <property type="protein sequence ID" value="TMI83051.1"/>
    <property type="molecule type" value="Genomic_DNA"/>
</dbReference>
<keyword evidence="5 6" id="KW-0067">ATP-binding</keyword>
<evidence type="ECO:0000256" key="5">
    <source>
        <dbReference type="ARBA" id="ARBA00022840"/>
    </source>
</evidence>
<dbReference type="NCBIfam" id="TIGR02173">
    <property type="entry name" value="cyt_kin_arch"/>
    <property type="match status" value="1"/>
</dbReference>
<evidence type="ECO:0000256" key="4">
    <source>
        <dbReference type="ARBA" id="ARBA00022777"/>
    </source>
</evidence>
<dbReference type="GO" id="GO:0005524">
    <property type="term" value="F:ATP binding"/>
    <property type="evidence" value="ECO:0007669"/>
    <property type="project" value="UniProtKB-UniRule"/>
</dbReference>
<evidence type="ECO:0000313" key="8">
    <source>
        <dbReference type="Proteomes" id="UP000318093"/>
    </source>
</evidence>
<keyword evidence="3 6" id="KW-0547">Nucleotide-binding</keyword>
<feature type="binding site" evidence="6">
    <location>
        <begin position="7"/>
        <end position="15"/>
    </location>
    <ligand>
        <name>ATP</name>
        <dbReference type="ChEBI" id="CHEBI:30616"/>
    </ligand>
</feature>
<comment type="catalytic activity">
    <reaction evidence="6">
        <text>CMP + ATP = CDP + ADP</text>
        <dbReference type="Rhea" id="RHEA:11600"/>
        <dbReference type="ChEBI" id="CHEBI:30616"/>
        <dbReference type="ChEBI" id="CHEBI:58069"/>
        <dbReference type="ChEBI" id="CHEBI:60377"/>
        <dbReference type="ChEBI" id="CHEBI:456216"/>
        <dbReference type="EC" id="2.7.4.25"/>
    </reaction>
</comment>
<dbReference type="Gene3D" id="3.40.50.300">
    <property type="entry name" value="P-loop containing nucleotide triphosphate hydrolases"/>
    <property type="match status" value="1"/>
</dbReference>
<dbReference type="GO" id="GO:0006220">
    <property type="term" value="P:pyrimidine nucleotide metabolic process"/>
    <property type="evidence" value="ECO:0007669"/>
    <property type="project" value="UniProtKB-UniRule"/>
</dbReference>
<dbReference type="AlphaFoldDB" id="A0A537JHM6"/>
<dbReference type="EC" id="2.7.4.25" evidence="6"/>
<evidence type="ECO:0000256" key="1">
    <source>
        <dbReference type="ARBA" id="ARBA00022490"/>
    </source>
</evidence>
<comment type="catalytic activity">
    <reaction evidence="6">
        <text>dCMP + ATP = dCDP + ADP</text>
        <dbReference type="Rhea" id="RHEA:25094"/>
        <dbReference type="ChEBI" id="CHEBI:30616"/>
        <dbReference type="ChEBI" id="CHEBI:57566"/>
        <dbReference type="ChEBI" id="CHEBI:58593"/>
        <dbReference type="ChEBI" id="CHEBI:456216"/>
        <dbReference type="EC" id="2.7.4.25"/>
    </reaction>
</comment>
<dbReference type="HAMAP" id="MF_00239">
    <property type="entry name" value="Cytidyl_kinase_type2"/>
    <property type="match status" value="1"/>
</dbReference>
<protein>
    <recommendedName>
        <fullName evidence="6">Cytidylate kinase</fullName>
        <shortName evidence="6">CK</shortName>
        <ecNumber evidence="6">2.7.4.25</ecNumber>
    </recommendedName>
    <alternativeName>
        <fullName evidence="6">Cytidine monophosphate kinase</fullName>
        <shortName evidence="6">CMP kinase</shortName>
    </alternativeName>
</protein>
<reference evidence="7 8" key="1">
    <citation type="journal article" date="2019" name="Nat. Microbiol.">
        <title>Mediterranean grassland soil C-N compound turnover is dependent on rainfall and depth, and is mediated by genomically divergent microorganisms.</title>
        <authorList>
            <person name="Diamond S."/>
            <person name="Andeer P.F."/>
            <person name="Li Z."/>
            <person name="Crits-Christoph A."/>
            <person name="Burstein D."/>
            <person name="Anantharaman K."/>
            <person name="Lane K.R."/>
            <person name="Thomas B.C."/>
            <person name="Pan C."/>
            <person name="Northen T.R."/>
            <person name="Banfield J.F."/>
        </authorList>
    </citation>
    <scope>NUCLEOTIDE SEQUENCE [LARGE SCALE GENOMIC DNA]</scope>
    <source>
        <strain evidence="7">NP_6</strain>
    </source>
</reference>
<evidence type="ECO:0000256" key="2">
    <source>
        <dbReference type="ARBA" id="ARBA00022679"/>
    </source>
</evidence>
<keyword evidence="1 6" id="KW-0963">Cytoplasm</keyword>
<organism evidence="7 8">
    <name type="scientific">Candidatus Segetimicrobium genomatis</name>
    <dbReference type="NCBI Taxonomy" id="2569760"/>
    <lineage>
        <taxon>Bacteria</taxon>
        <taxon>Bacillati</taxon>
        <taxon>Candidatus Sysuimicrobiota</taxon>
        <taxon>Candidatus Sysuimicrobiia</taxon>
        <taxon>Candidatus Sysuimicrobiales</taxon>
        <taxon>Candidatus Segetimicrobiaceae</taxon>
        <taxon>Candidatus Segetimicrobium</taxon>
    </lineage>
</organism>
<gene>
    <name evidence="6" type="primary">cmk</name>
    <name evidence="7" type="ORF">E6H03_04445</name>
</gene>
<evidence type="ECO:0000256" key="6">
    <source>
        <dbReference type="HAMAP-Rule" id="MF_00239"/>
    </source>
</evidence>
<dbReference type="GO" id="GO:0036430">
    <property type="term" value="F:CMP kinase activity"/>
    <property type="evidence" value="ECO:0007669"/>
    <property type="project" value="RHEA"/>
</dbReference>